<evidence type="ECO:0000313" key="1">
    <source>
        <dbReference type="EMBL" id="CAD8105925.1"/>
    </source>
</evidence>
<sequence length="272" mass="33037">MHQKQNAIQHSKSQQQQQIKSNINKKNIDQKNEKSSLLQIKTLQQEKPSNYKIYYLKYFTKPVMYNIAIFLNFKEISVMRRVNVQFNQTFISCLPIFKQFYNQQHNIQTDLLKSNMFYNHVPQLLEVDYEEFRSGFQNEFLYTCPDIINKFYLQCIELMVKVLLSDLPKWKFAKYTYEMKAKLIDEKLKMKEKIINFYDLTDKQVEIIKNEAHTFNFQFNRIKCLFCPLSNFVQNLFIITESANYKELKKLKQIEHRINQIQNFLNTYFRNQ</sequence>
<dbReference type="EMBL" id="CAJJDN010000085">
    <property type="protein sequence ID" value="CAD8105925.1"/>
    <property type="molecule type" value="Genomic_DNA"/>
</dbReference>
<dbReference type="OrthoDB" id="306132at2759"/>
<keyword evidence="3" id="KW-1185">Reference proteome</keyword>
<name>A0A8S1PRL0_9CILI</name>
<reference evidence="2" key="1">
    <citation type="submission" date="2021-01" db="EMBL/GenBank/DDBJ databases">
        <authorList>
            <consortium name="Genoscope - CEA"/>
            <person name="William W."/>
        </authorList>
    </citation>
    <scope>NUCLEOTIDE SEQUENCE</scope>
</reference>
<protein>
    <submittedName>
        <fullName evidence="2">Uncharacterized protein</fullName>
    </submittedName>
</protein>
<proteinExistence type="predicted"/>
<evidence type="ECO:0000313" key="3">
    <source>
        <dbReference type="Proteomes" id="UP000692954"/>
    </source>
</evidence>
<comment type="caution">
    <text evidence="2">The sequence shown here is derived from an EMBL/GenBank/DDBJ whole genome shotgun (WGS) entry which is preliminary data.</text>
</comment>
<accession>A0A8S1PRL0</accession>
<organism evidence="2 3">
    <name type="scientific">Paramecium sonneborni</name>
    <dbReference type="NCBI Taxonomy" id="65129"/>
    <lineage>
        <taxon>Eukaryota</taxon>
        <taxon>Sar</taxon>
        <taxon>Alveolata</taxon>
        <taxon>Ciliophora</taxon>
        <taxon>Intramacronucleata</taxon>
        <taxon>Oligohymenophorea</taxon>
        <taxon>Peniculida</taxon>
        <taxon>Parameciidae</taxon>
        <taxon>Paramecium</taxon>
    </lineage>
</organism>
<evidence type="ECO:0000313" key="2">
    <source>
        <dbReference type="EMBL" id="CAD8105927.1"/>
    </source>
</evidence>
<gene>
    <name evidence="1" type="ORF">PSON_ATCC_30995.1.T0850181</name>
    <name evidence="2" type="ORF">PSON_ATCC_30995.1.T0850183</name>
</gene>
<dbReference type="AlphaFoldDB" id="A0A8S1PRL0"/>
<dbReference type="Proteomes" id="UP000692954">
    <property type="component" value="Unassembled WGS sequence"/>
</dbReference>
<dbReference type="EMBL" id="CAJJDN010000085">
    <property type="protein sequence ID" value="CAD8105927.1"/>
    <property type="molecule type" value="Genomic_DNA"/>
</dbReference>